<dbReference type="InterPro" id="IPR013766">
    <property type="entry name" value="Thioredoxin_domain"/>
</dbReference>
<comment type="caution">
    <text evidence="2">The sequence shown here is derived from an EMBL/GenBank/DDBJ whole genome shotgun (WGS) entry which is preliminary data.</text>
</comment>
<dbReference type="PROSITE" id="PS51352">
    <property type="entry name" value="THIOREDOXIN_2"/>
    <property type="match status" value="1"/>
</dbReference>
<keyword evidence="3" id="KW-1185">Reference proteome</keyword>
<organism evidence="2 3">
    <name type="scientific">Pedobacter agri</name>
    <dbReference type="NCBI Taxonomy" id="454586"/>
    <lineage>
        <taxon>Bacteria</taxon>
        <taxon>Pseudomonadati</taxon>
        <taxon>Bacteroidota</taxon>
        <taxon>Sphingobacteriia</taxon>
        <taxon>Sphingobacteriales</taxon>
        <taxon>Sphingobacteriaceae</taxon>
        <taxon>Pedobacter</taxon>
    </lineage>
</organism>
<evidence type="ECO:0000313" key="2">
    <source>
        <dbReference type="EMBL" id="MCX3265169.1"/>
    </source>
</evidence>
<evidence type="ECO:0000259" key="1">
    <source>
        <dbReference type="PROSITE" id="PS51352"/>
    </source>
</evidence>
<gene>
    <name evidence="2" type="ORF">OQZ29_10450</name>
</gene>
<sequence length="191" mass="21209">MKKLMMLSLVIIALFGCNGESQEKLKDEKIKEVVAANKTAIDLLLGSSPKEFSVKTVDGSLFKSAENKGKHWVVFVYQNSYLNKSESYDLVSELNATHQKYGKHFPMIGIVNGFSDDAAAMTKSILEAKFNFKQIDNTQGPEKDEVINENVYCTPAKILINPEGKVVYNGCGGKTETFDALLDSLVRTNRM</sequence>
<dbReference type="EMBL" id="JAPJUH010000003">
    <property type="protein sequence ID" value="MCX3265169.1"/>
    <property type="molecule type" value="Genomic_DNA"/>
</dbReference>
<evidence type="ECO:0000313" key="3">
    <source>
        <dbReference type="Proteomes" id="UP001142592"/>
    </source>
</evidence>
<dbReference type="AlphaFoldDB" id="A0A9X3I9M8"/>
<feature type="domain" description="Thioredoxin" evidence="1">
    <location>
        <begin position="43"/>
        <end position="187"/>
    </location>
</feature>
<proteinExistence type="predicted"/>
<dbReference type="Proteomes" id="UP001142592">
    <property type="component" value="Unassembled WGS sequence"/>
</dbReference>
<name>A0A9X3I9M8_9SPHI</name>
<reference evidence="2" key="1">
    <citation type="submission" date="2022-11" db="EMBL/GenBank/DDBJ databases">
        <authorList>
            <person name="Graham C."/>
            <person name="Newman J.D."/>
        </authorList>
    </citation>
    <scope>NUCLEOTIDE SEQUENCE</scope>
    <source>
        <strain evidence="2">DSM 19486</strain>
    </source>
</reference>
<protein>
    <recommendedName>
        <fullName evidence="1">Thioredoxin domain-containing protein</fullName>
    </recommendedName>
</protein>
<dbReference type="RefSeq" id="WP_266269223.1">
    <property type="nucleotide sequence ID" value="NZ_JAPJUH010000003.1"/>
</dbReference>
<dbReference type="SUPFAM" id="SSF52833">
    <property type="entry name" value="Thioredoxin-like"/>
    <property type="match status" value="1"/>
</dbReference>
<dbReference type="InterPro" id="IPR036249">
    <property type="entry name" value="Thioredoxin-like_sf"/>
</dbReference>
<accession>A0A9X3I9M8</accession>
<dbReference type="PROSITE" id="PS51257">
    <property type="entry name" value="PROKAR_LIPOPROTEIN"/>
    <property type="match status" value="1"/>
</dbReference>
<dbReference type="Gene3D" id="3.40.30.10">
    <property type="entry name" value="Glutaredoxin"/>
    <property type="match status" value="1"/>
</dbReference>